<comment type="caution">
    <text evidence="2">The sequence shown here is derived from an EMBL/GenBank/DDBJ whole genome shotgun (WGS) entry which is preliminary data.</text>
</comment>
<dbReference type="GO" id="GO:0009733">
    <property type="term" value="P:response to auxin"/>
    <property type="evidence" value="ECO:0007669"/>
    <property type="project" value="InterPro"/>
</dbReference>
<dbReference type="Pfam" id="PF02519">
    <property type="entry name" value="Auxin_inducible"/>
    <property type="match status" value="1"/>
</dbReference>
<evidence type="ECO:0000256" key="1">
    <source>
        <dbReference type="ARBA" id="ARBA00006974"/>
    </source>
</evidence>
<name>A0AAP0H3D9_9ASTR</name>
<dbReference type="EMBL" id="JBCNJP010000011">
    <property type="protein sequence ID" value="KAK9070891.1"/>
    <property type="molecule type" value="Genomic_DNA"/>
</dbReference>
<evidence type="ECO:0000313" key="2">
    <source>
        <dbReference type="EMBL" id="KAK9070891.1"/>
    </source>
</evidence>
<dbReference type="PANTHER" id="PTHR31929">
    <property type="entry name" value="SAUR-LIKE AUXIN-RESPONSIVE PROTEIN FAMILY-RELATED"/>
    <property type="match status" value="1"/>
</dbReference>
<reference evidence="2 3" key="1">
    <citation type="submission" date="2024-04" db="EMBL/GenBank/DDBJ databases">
        <title>The reference genome of an endangered Asteraceae, Deinandra increscens subsp. villosa, native to the Central Coast of California.</title>
        <authorList>
            <person name="Guilliams M."/>
            <person name="Hasenstab-Lehman K."/>
            <person name="Meyer R."/>
            <person name="Mcevoy S."/>
        </authorList>
    </citation>
    <scope>NUCLEOTIDE SEQUENCE [LARGE SCALE GENOMIC DNA]</scope>
    <source>
        <tissue evidence="2">Leaf</tissue>
    </source>
</reference>
<proteinExistence type="inferred from homology"/>
<protein>
    <recommendedName>
        <fullName evidence="4">Small auxin up regulated protein</fullName>
    </recommendedName>
</protein>
<dbReference type="InterPro" id="IPR003676">
    <property type="entry name" value="SAUR_fam"/>
</dbReference>
<keyword evidence="3" id="KW-1185">Reference proteome</keyword>
<evidence type="ECO:0000313" key="3">
    <source>
        <dbReference type="Proteomes" id="UP001408789"/>
    </source>
</evidence>
<accession>A0AAP0H3D9</accession>
<dbReference type="Proteomes" id="UP001408789">
    <property type="component" value="Unassembled WGS sequence"/>
</dbReference>
<comment type="similarity">
    <text evidence="1">Belongs to the ARG7 family.</text>
</comment>
<gene>
    <name evidence="2" type="ORF">SSX86_009459</name>
</gene>
<sequence length="98" mass="11253">MGIIRIPCLNGNAKRFTKLQSFCKENQSQVPKGYFAVYVGEKHKTRFVVPLSFLEEPLFQRLLRESEEEFGFKHPMGGVTITCPEDDFIDIVSRLLVS</sequence>
<evidence type="ECO:0008006" key="4">
    <source>
        <dbReference type="Google" id="ProtNLM"/>
    </source>
</evidence>
<organism evidence="2 3">
    <name type="scientific">Deinandra increscens subsp. villosa</name>
    <dbReference type="NCBI Taxonomy" id="3103831"/>
    <lineage>
        <taxon>Eukaryota</taxon>
        <taxon>Viridiplantae</taxon>
        <taxon>Streptophyta</taxon>
        <taxon>Embryophyta</taxon>
        <taxon>Tracheophyta</taxon>
        <taxon>Spermatophyta</taxon>
        <taxon>Magnoliopsida</taxon>
        <taxon>eudicotyledons</taxon>
        <taxon>Gunneridae</taxon>
        <taxon>Pentapetalae</taxon>
        <taxon>asterids</taxon>
        <taxon>campanulids</taxon>
        <taxon>Asterales</taxon>
        <taxon>Asteraceae</taxon>
        <taxon>Asteroideae</taxon>
        <taxon>Heliantheae alliance</taxon>
        <taxon>Madieae</taxon>
        <taxon>Madiinae</taxon>
        <taxon>Deinandra</taxon>
    </lineage>
</organism>
<dbReference type="AlphaFoldDB" id="A0AAP0H3D9"/>